<keyword evidence="3" id="KW-1185">Reference proteome</keyword>
<feature type="signal peptide" evidence="1">
    <location>
        <begin position="1"/>
        <end position="29"/>
    </location>
</feature>
<sequence length="488" mass="49227">MGVRRSVAGRRLRVAVLSGVLAGSALASAGPASAESELSLVAGVSHTQFEILPAPAAPGVDLSQSVSATDTQAGHQGWAFSLTNTTDGVPVTAPAITVGSGWAPADFPGLAQDTVACPDGDVTRSGTTFPVTWTDTLALPGQPGPPVVCDPNQMRVEDLSLDAFFSPTGEGNPPLAFQPGFDSFRSLDTTTVAPGGTQQMTAGITVRDPSYTQAQFRFFVLMTPETVTSITLPAGLPPCPPDPGTTTCLLVVGQSAQGAAVTINHPVPGTEYLFSATFTNDGPTPVDLVPAAQVAATRQTTTPVPLAGTSTQVAVPSLDGPTPGSGTVGFTVGPGEVADWSVAIEENSVVEYPGHQFASPYGPPDVGNFLIGDQNASPGSTVTFWGSQWAARNGLTGGPAPAAFKGFASTPSGTASCGAPWTSRPGNSARPPATVPEYMTVLVTSAVSRSGPVFSGTSTSLVVIRTDPGYAGAPGHAGTGTVVAVLPC</sequence>
<organism evidence="2 3">
    <name type="scientific">Blastococcus jejuensis</name>
    <dbReference type="NCBI Taxonomy" id="351224"/>
    <lineage>
        <taxon>Bacteria</taxon>
        <taxon>Bacillati</taxon>
        <taxon>Actinomycetota</taxon>
        <taxon>Actinomycetes</taxon>
        <taxon>Geodermatophilales</taxon>
        <taxon>Geodermatophilaceae</taxon>
        <taxon>Blastococcus</taxon>
    </lineage>
</organism>
<comment type="caution">
    <text evidence="2">The sequence shown here is derived from an EMBL/GenBank/DDBJ whole genome shotgun (WGS) entry which is preliminary data.</text>
</comment>
<protein>
    <recommendedName>
        <fullName evidence="4">DUF11 domain-containing protein</fullName>
    </recommendedName>
</protein>
<evidence type="ECO:0000256" key="1">
    <source>
        <dbReference type="SAM" id="SignalP"/>
    </source>
</evidence>
<dbReference type="RefSeq" id="WP_344690835.1">
    <property type="nucleotide sequence ID" value="NZ_BAAAVV010000014.1"/>
</dbReference>
<evidence type="ECO:0000313" key="2">
    <source>
        <dbReference type="EMBL" id="GAA3181820.1"/>
    </source>
</evidence>
<dbReference type="Proteomes" id="UP001499924">
    <property type="component" value="Unassembled WGS sequence"/>
</dbReference>
<proteinExistence type="predicted"/>
<reference evidence="3" key="1">
    <citation type="journal article" date="2019" name="Int. J. Syst. Evol. Microbiol.">
        <title>The Global Catalogue of Microorganisms (GCM) 10K type strain sequencing project: providing services to taxonomists for standard genome sequencing and annotation.</title>
        <authorList>
            <consortium name="The Broad Institute Genomics Platform"/>
            <consortium name="The Broad Institute Genome Sequencing Center for Infectious Disease"/>
            <person name="Wu L."/>
            <person name="Ma J."/>
        </authorList>
    </citation>
    <scope>NUCLEOTIDE SEQUENCE [LARGE SCALE GENOMIC DNA]</scope>
    <source>
        <strain evidence="3">JCM 15614</strain>
    </source>
</reference>
<dbReference type="EMBL" id="BAAAVV010000014">
    <property type="protein sequence ID" value="GAA3181820.1"/>
    <property type="molecule type" value="Genomic_DNA"/>
</dbReference>
<name>A0ABP6PL43_9ACTN</name>
<keyword evidence="1" id="KW-0732">Signal</keyword>
<evidence type="ECO:0008006" key="4">
    <source>
        <dbReference type="Google" id="ProtNLM"/>
    </source>
</evidence>
<evidence type="ECO:0000313" key="3">
    <source>
        <dbReference type="Proteomes" id="UP001499924"/>
    </source>
</evidence>
<gene>
    <name evidence="2" type="ORF">GCM10010531_40070</name>
</gene>
<accession>A0ABP6PL43</accession>
<feature type="chain" id="PRO_5045588911" description="DUF11 domain-containing protein" evidence="1">
    <location>
        <begin position="30"/>
        <end position="488"/>
    </location>
</feature>